<evidence type="ECO:0000313" key="2">
    <source>
        <dbReference type="Proteomes" id="UP000184694"/>
    </source>
</evidence>
<accession>A0A1N6JAM4</accession>
<dbReference type="EMBL" id="FSRG01000009">
    <property type="protein sequence ID" value="SIO41315.1"/>
    <property type="molecule type" value="Genomic_DNA"/>
</dbReference>
<evidence type="ECO:0000313" key="1">
    <source>
        <dbReference type="EMBL" id="SIO41315.1"/>
    </source>
</evidence>
<proteinExistence type="predicted"/>
<reference evidence="2" key="1">
    <citation type="submission" date="2016-11" db="EMBL/GenBank/DDBJ databases">
        <authorList>
            <person name="Varghese N."/>
            <person name="Submissions S."/>
        </authorList>
    </citation>
    <scope>NUCLEOTIDE SEQUENCE [LARGE SCALE GENOMIC DNA]</scope>
    <source>
        <strain evidence="2">DSM 17456</strain>
    </source>
</reference>
<organism evidence="1 2">
    <name type="scientific">Halodesulfovibrio marinisediminis DSM 17456</name>
    <dbReference type="NCBI Taxonomy" id="1121457"/>
    <lineage>
        <taxon>Bacteria</taxon>
        <taxon>Pseudomonadati</taxon>
        <taxon>Thermodesulfobacteriota</taxon>
        <taxon>Desulfovibrionia</taxon>
        <taxon>Desulfovibrionales</taxon>
        <taxon>Desulfovibrionaceae</taxon>
        <taxon>Halodesulfovibrio</taxon>
    </lineage>
</organism>
<dbReference type="Proteomes" id="UP000184694">
    <property type="component" value="Unassembled WGS sequence"/>
</dbReference>
<protein>
    <submittedName>
        <fullName evidence="1">Uncharacterized protein</fullName>
    </submittedName>
</protein>
<name>A0A1N6JAM4_9BACT</name>
<sequence>MPVENLGKLVPAATAVGKAGYKHFTDVKKQLGASELGGQSFATEVLNNHLKTALDRLLELSPDASLWRKAKYFVEERYRVPNFLRQPYVRDWLSSPDVQAAALTAARISLIGSPIDEASLSYLIISLSSHSGENESIVSGTVLTVIKYLSLEVENAIQNRADVAVILERLDEEFQKTNKEQAWPLTSAVSIQAHHSEDAKKELKRILESRFCVSTSTTLDWLKRLEKDVSKTGRLAAAADIKEDIEYWIARIEASAGRIELAKEYLSGTKETQNNISILKALIAISLGTVDEAIGILQKDKTADAYGCLLFILMNYRSEDEALDWFDSLEMGDETFNLAGWLNLLPLLIKNRRCEQIQLFLQSNFLKNFEKYPAMNCMIGNFALCQMFSECFHPSILDGRLIEVVKHAGEGGEQSKYLELASCYFKKAFNQARQLRLGDFLAELDYIQSLLRLIDPKQSSKERERLQSKFKEFPQDLIWLEHILVFSIQVDWERFDKYFEDIMRVRRFTVEELSQHTAVGNHRELYSTVIQEIEDYWIDLSDKDKSFFSPRLIDCYINSREISKAKSALVNYRDLVPDDVLAQLELKFEDVTGDTPVEKALNNYSNNGTIVNLENLIKALQDSNNFDELERYTLELYRVESKVKNALAYVQCAWRNGRGNESLLKFLDKCPELVKMSPMLQFYKASCLYDLGRIVDAKRFFPQLEYCDKTEQTVWLEINIALTLGEWDRVTSIVIRELPELSLYSASFLLFMGNAVVHTAQEEAVKLATAAVKKSSDTQEVLIGAHRIASLAGHDDLASRWIHIAAEMDCESSLIKKVPLSEVVSFVEQSGNDRQRMAKSFQLAEIPVHFFVEEFSLPLSNYYLVSQKCDVRYRGLCPAISLLQHATKAKIKKISLDITTIMLLYQMGILNDVIDYFETVMVAPNIMFILHREHGYVTHHQPSVIEKSKQLIGILSDRVLSVDGFAVPDFLLHEVGLEDAQLLVSAAQRKGFFVHPGKIYQSGSLMDKEAELGEYKDRILPLYCLVEWLFRSAEIDDDIYKEALDFLERNGGKIEDGVVTTNFDDVPIYLDRLSVDYLHQMQLIDAVVNSDLEVFIHPHIYEEWRGYLALENHTQKICRSLKNIRKILQKALAYQKVQFMPRNFSEDDIRAQRYGGVVNAVIHTLSGARELDAVAFDDRFLHSYGWVSDIENNLPILNAYDLLLILKAQGQVTNKDFLKAKKSLYESGWGPFPLDHDELFREISNCKMHDGKLRENAKIKRTRESVNFLLGSSFLTKKERLYIFDNCLISSLNLLHSIWGASLSKDEDVYARASWVLQYIFPPISRVKEFEDDQVKQLELIVERVLQPLFLKPRKCKLDRFKLWCRWVQQEIFNKLLPANASILDAFSKKVAESFVQYSKQLLVENEVADDELLFYKRQLILDALANVPEELANRIYRQEEIITFCHLRFLVHQVGTISHKTLVKAYQSVEKTDRTYLIETLEGDSVEVRYQEEGVLRFSKDSDEPIVDVTGLVYLSKNSAERLSAINNASSMCVFTPPKLVELRELVGKNHTLLGNMLDLIDIISNAPGNFFSKVEKRLQAGEAISSDLLFPSSRQYYEMLIGPVTNAANFDEYLSDTLLPLHDSLLKQDPQRVLSYCLAAAVRNDVVVPACYEYLGDSFFINWIEDKKDDLTPIELLALLSIVSARKNSDCVYSRFMDEAIERLCSESYEIGVDCQFYDIFPQLLSFCLKVIDTQEELFDCPVYWKRLAAFVHCQALLKIVKNYVDHKKFTEWCGSLSAGITTCDFLNFYKEPLWMRIDLSAYSLHAELIGQLNILCNDSSKVGFSQKHKKKVETYFESLSEQTHIKAYCCGPLEGHQKWKYVTGEFEKAYEAINNVISKFVTSRSEIEAVKLITLTFYSRFDEKGLEELVQSISEKPIRYSEYDEKRRYFFVLHSLAGIAGTQTSTELAESLCKGLIAEAPYYDCPEDAKAGLYAILLSAAAYEDESTRLDWLGAKLMSYALKLPKKAPAQACCKDIEQLERLLPVEKQRFGDVICLLKSCA</sequence>
<gene>
    <name evidence="1" type="ORF">SAMN02745161_3287</name>
</gene>
<dbReference type="OrthoDB" id="6963120at2"/>
<keyword evidence="2" id="KW-1185">Reference proteome</keyword>
<dbReference type="RefSeq" id="WP_074218011.1">
    <property type="nucleotide sequence ID" value="NZ_FSRG01000009.1"/>
</dbReference>